<dbReference type="CDD" id="cd01948">
    <property type="entry name" value="EAL"/>
    <property type="match status" value="1"/>
</dbReference>
<dbReference type="GO" id="GO:0003824">
    <property type="term" value="F:catalytic activity"/>
    <property type="evidence" value="ECO:0007669"/>
    <property type="project" value="UniProtKB-ARBA"/>
</dbReference>
<dbReference type="SMART" id="SM00052">
    <property type="entry name" value="EAL"/>
    <property type="match status" value="1"/>
</dbReference>
<dbReference type="PANTHER" id="PTHR44757:SF2">
    <property type="entry name" value="BIOFILM ARCHITECTURE MAINTENANCE PROTEIN MBAA"/>
    <property type="match status" value="1"/>
</dbReference>
<dbReference type="Pfam" id="PF13426">
    <property type="entry name" value="PAS_9"/>
    <property type="match status" value="1"/>
</dbReference>
<dbReference type="SUPFAM" id="SSF55073">
    <property type="entry name" value="Nucleotide cyclase"/>
    <property type="match status" value="1"/>
</dbReference>
<evidence type="ECO:0000259" key="3">
    <source>
        <dbReference type="PROSITE" id="PS50113"/>
    </source>
</evidence>
<dbReference type="SMART" id="SM00091">
    <property type="entry name" value="PAS"/>
    <property type="match status" value="2"/>
</dbReference>
<feature type="domain" description="PAC" evidence="3">
    <location>
        <begin position="380"/>
        <end position="432"/>
    </location>
</feature>
<reference evidence="6 7" key="1">
    <citation type="submission" date="2016-10" db="EMBL/GenBank/DDBJ databases">
        <authorList>
            <person name="de Groot N.N."/>
        </authorList>
    </citation>
    <scope>NUCLEOTIDE SEQUENCE [LARGE SCALE GENOMIC DNA]</scope>
    <source>
        <strain evidence="6 7">DSM 21001</strain>
    </source>
</reference>
<dbReference type="EMBL" id="FOZL01000001">
    <property type="protein sequence ID" value="SFS03507.1"/>
    <property type="molecule type" value="Genomic_DNA"/>
</dbReference>
<dbReference type="SMART" id="SM00267">
    <property type="entry name" value="GGDEF"/>
    <property type="match status" value="1"/>
</dbReference>
<evidence type="ECO:0000259" key="5">
    <source>
        <dbReference type="PROSITE" id="PS50887"/>
    </source>
</evidence>
<dbReference type="InterPro" id="IPR001610">
    <property type="entry name" value="PAC"/>
</dbReference>
<feature type="domain" description="PAS" evidence="2">
    <location>
        <begin position="291"/>
        <end position="366"/>
    </location>
</feature>
<dbReference type="Pfam" id="PF08448">
    <property type="entry name" value="PAS_4"/>
    <property type="match status" value="1"/>
</dbReference>
<dbReference type="CDD" id="cd01949">
    <property type="entry name" value="GGDEF"/>
    <property type="match status" value="1"/>
</dbReference>
<dbReference type="SMART" id="SM00086">
    <property type="entry name" value="PAC"/>
    <property type="match status" value="2"/>
</dbReference>
<dbReference type="STRING" id="474950.SAMN05421771_0784"/>
<accession>A0A1I6LJ11</accession>
<evidence type="ECO:0000313" key="6">
    <source>
        <dbReference type="EMBL" id="SFS03507.1"/>
    </source>
</evidence>
<keyword evidence="1" id="KW-0472">Membrane</keyword>
<dbReference type="SUPFAM" id="SSF55785">
    <property type="entry name" value="PYP-like sensor domain (PAS domain)"/>
    <property type="match status" value="2"/>
</dbReference>
<keyword evidence="1" id="KW-1133">Transmembrane helix</keyword>
<dbReference type="NCBIfam" id="TIGR00229">
    <property type="entry name" value="sensory_box"/>
    <property type="match status" value="2"/>
</dbReference>
<dbReference type="InterPro" id="IPR058544">
    <property type="entry name" value="ETR1_N"/>
</dbReference>
<feature type="domain" description="EAL" evidence="4">
    <location>
        <begin position="606"/>
        <end position="860"/>
    </location>
</feature>
<dbReference type="InterPro" id="IPR000014">
    <property type="entry name" value="PAS"/>
</dbReference>
<evidence type="ECO:0000256" key="1">
    <source>
        <dbReference type="SAM" id="Phobius"/>
    </source>
</evidence>
<keyword evidence="1" id="KW-0812">Transmembrane</keyword>
<feature type="transmembrane region" description="Helical" evidence="1">
    <location>
        <begin position="92"/>
        <end position="116"/>
    </location>
</feature>
<dbReference type="Gene3D" id="3.30.70.270">
    <property type="match status" value="1"/>
</dbReference>
<evidence type="ECO:0000259" key="2">
    <source>
        <dbReference type="PROSITE" id="PS50112"/>
    </source>
</evidence>
<protein>
    <submittedName>
        <fullName evidence="6">PAS domain S-box-containing protein/diguanylate cyclase (GGDEF) domain-containing protein</fullName>
    </submittedName>
</protein>
<evidence type="ECO:0000259" key="4">
    <source>
        <dbReference type="PROSITE" id="PS50883"/>
    </source>
</evidence>
<sequence length="880" mass="96847">MFSPPSKTKWKPLAFAGIALLFIGAGWLFWLGGFSQIGSQDFLPHGSDFLWNKDLLTLHVVSDTVIFIAYLSIAATLALLGYRERRKMPLGWLIVAFVLFIVVCALTHVMDIVVLWTPLYWLAGDIKLMTAVASVVTAVALPFFLSDVRSLLDAALLSRQNERRFLAASNSSQDAFYILESVRDGQGIIRNFRFVFVNPNGAKLMSARSGGALEGQMLFHKLPKAVSAELLEAYRQVVERGEPTEQEFLVDTPEVQATWLHQKVVKLDDGIAITATNISARKEDELKLARLAKFTQSIIASSPFATIVTDLEGTIRSMNPAAERMLWYEKTDLVGRTSPLVLLDEQAVMMRAAQLTDELRETVEPGIGVLMAKPLKGLIDESEWKFIRKDGSQFDAQLTVSAMTDQTGVISGLILTAYDITERKRTEDYISHLAHHDALTGLPTRTLFHDRLGVALARAARNRRKVALLMVDLDHFKKVNDLYGHHVGDELLIQVAKRLQGSVRGYDTVARMGGDEFVVLLDDLLHVEQAEAIAEKLITALHAPVLLGTQSLLPAASIGICLYPDSGETAEALLKNADAAMYQMKSEGRNGYQTFTDDMASASTRKRQLEAGLNHALTLNEMELVYQPQISLKSGRVTGVEALLRWRSGKLGLVAPNEFIPLAEESGMIVPIGEWVLKTACREGRALQLEMGRALTIAVNISPRQFQQDALPKTVRETLEENELDPASLELEITENILVSDSPKAMTILEKVRSLGVRVAIDDFGTGFSSMSYIMRFRVDRLKIDQSFVRDMAVNEDSLAVTSAVIALAAGLHITVVAEGVESEAHRDLLASKGCDEAQGYFYSAPVPIERMRELIRGLEVSIESLAGGLGGVGDGLVLD</sequence>
<dbReference type="InterPro" id="IPR001633">
    <property type="entry name" value="EAL_dom"/>
</dbReference>
<feature type="transmembrane region" description="Helical" evidence="1">
    <location>
        <begin position="55"/>
        <end position="80"/>
    </location>
</feature>
<dbReference type="InterPro" id="IPR029787">
    <property type="entry name" value="Nucleotide_cyclase"/>
</dbReference>
<dbReference type="InterPro" id="IPR000700">
    <property type="entry name" value="PAS-assoc_C"/>
</dbReference>
<dbReference type="InterPro" id="IPR052155">
    <property type="entry name" value="Biofilm_reg_signaling"/>
</dbReference>
<organism evidence="6 7">
    <name type="scientific">Granulicella pectinivorans</name>
    <dbReference type="NCBI Taxonomy" id="474950"/>
    <lineage>
        <taxon>Bacteria</taxon>
        <taxon>Pseudomonadati</taxon>
        <taxon>Acidobacteriota</taxon>
        <taxon>Terriglobia</taxon>
        <taxon>Terriglobales</taxon>
        <taxon>Acidobacteriaceae</taxon>
        <taxon>Granulicella</taxon>
    </lineage>
</organism>
<name>A0A1I6LJ11_9BACT</name>
<dbReference type="SUPFAM" id="SSF141868">
    <property type="entry name" value="EAL domain-like"/>
    <property type="match status" value="1"/>
</dbReference>
<dbReference type="Gene3D" id="3.30.450.20">
    <property type="entry name" value="PAS domain"/>
    <property type="match status" value="2"/>
</dbReference>
<gene>
    <name evidence="6" type="ORF">SAMN05421771_0784</name>
</gene>
<feature type="domain" description="GGDEF" evidence="5">
    <location>
        <begin position="464"/>
        <end position="597"/>
    </location>
</feature>
<dbReference type="RefSeq" id="WP_141223798.1">
    <property type="nucleotide sequence ID" value="NZ_FOZL01000001.1"/>
</dbReference>
<evidence type="ECO:0000313" key="7">
    <source>
        <dbReference type="Proteomes" id="UP000199024"/>
    </source>
</evidence>
<dbReference type="AlphaFoldDB" id="A0A1I6LJ11"/>
<dbReference type="InterPro" id="IPR035965">
    <property type="entry name" value="PAS-like_dom_sf"/>
</dbReference>
<dbReference type="InterPro" id="IPR043128">
    <property type="entry name" value="Rev_trsase/Diguanyl_cyclase"/>
</dbReference>
<dbReference type="Pfam" id="PF25487">
    <property type="entry name" value="ETR1_N"/>
    <property type="match status" value="1"/>
</dbReference>
<dbReference type="PROSITE" id="PS50113">
    <property type="entry name" value="PAC"/>
    <property type="match status" value="1"/>
</dbReference>
<dbReference type="Pfam" id="PF00563">
    <property type="entry name" value="EAL"/>
    <property type="match status" value="1"/>
</dbReference>
<dbReference type="NCBIfam" id="TIGR00254">
    <property type="entry name" value="GGDEF"/>
    <property type="match status" value="1"/>
</dbReference>
<dbReference type="PROSITE" id="PS50112">
    <property type="entry name" value="PAS"/>
    <property type="match status" value="1"/>
</dbReference>
<dbReference type="InterPro" id="IPR013656">
    <property type="entry name" value="PAS_4"/>
</dbReference>
<dbReference type="OrthoDB" id="101222at2"/>
<dbReference type="PROSITE" id="PS50887">
    <property type="entry name" value="GGDEF"/>
    <property type="match status" value="1"/>
</dbReference>
<dbReference type="PANTHER" id="PTHR44757">
    <property type="entry name" value="DIGUANYLATE CYCLASE DGCP"/>
    <property type="match status" value="1"/>
</dbReference>
<dbReference type="PROSITE" id="PS50883">
    <property type="entry name" value="EAL"/>
    <property type="match status" value="1"/>
</dbReference>
<dbReference type="Proteomes" id="UP000199024">
    <property type="component" value="Unassembled WGS sequence"/>
</dbReference>
<dbReference type="InterPro" id="IPR000160">
    <property type="entry name" value="GGDEF_dom"/>
</dbReference>
<dbReference type="Gene3D" id="3.20.20.450">
    <property type="entry name" value="EAL domain"/>
    <property type="match status" value="1"/>
</dbReference>
<proteinExistence type="predicted"/>
<keyword evidence="7" id="KW-1185">Reference proteome</keyword>
<dbReference type="Pfam" id="PF00990">
    <property type="entry name" value="GGDEF"/>
    <property type="match status" value="1"/>
</dbReference>
<feature type="transmembrane region" description="Helical" evidence="1">
    <location>
        <begin position="12"/>
        <end position="35"/>
    </location>
</feature>
<dbReference type="CDD" id="cd00130">
    <property type="entry name" value="PAS"/>
    <property type="match status" value="1"/>
</dbReference>
<dbReference type="InterPro" id="IPR035919">
    <property type="entry name" value="EAL_sf"/>
</dbReference>
<dbReference type="FunFam" id="3.30.70.270:FF:000001">
    <property type="entry name" value="Diguanylate cyclase domain protein"/>
    <property type="match status" value="1"/>
</dbReference>